<dbReference type="Proteomes" id="UP000293137">
    <property type="component" value="Unassembled WGS sequence"/>
</dbReference>
<keyword evidence="1" id="KW-0812">Transmembrane</keyword>
<keyword evidence="1" id="KW-1133">Transmembrane helix</keyword>
<name>A0AB74HIK5_BIFLL</name>
<evidence type="ECO:0000313" key="2">
    <source>
        <dbReference type="EMBL" id="TCF71221.1"/>
    </source>
</evidence>
<dbReference type="EMBL" id="SHTH01000002">
    <property type="protein sequence ID" value="TCF71221.1"/>
    <property type="molecule type" value="Genomic_DNA"/>
</dbReference>
<gene>
    <name evidence="2" type="ORF">MCC10118_0447</name>
</gene>
<protein>
    <submittedName>
        <fullName evidence="2">Uncharacterized protein</fullName>
    </submittedName>
</protein>
<keyword evidence="1" id="KW-0472">Membrane</keyword>
<evidence type="ECO:0000256" key="1">
    <source>
        <dbReference type="SAM" id="Phobius"/>
    </source>
</evidence>
<proteinExistence type="predicted"/>
<accession>A0AB74HIK5</accession>
<comment type="caution">
    <text evidence="2">The sequence shown here is derived from an EMBL/GenBank/DDBJ whole genome shotgun (WGS) entry which is preliminary data.</text>
</comment>
<dbReference type="AlphaFoldDB" id="A0AB74HIK5"/>
<organism evidence="2 3">
    <name type="scientific">Bifidobacterium longum subsp. longum</name>
    <dbReference type="NCBI Taxonomy" id="1679"/>
    <lineage>
        <taxon>Bacteria</taxon>
        <taxon>Bacillati</taxon>
        <taxon>Actinomycetota</taxon>
        <taxon>Actinomycetes</taxon>
        <taxon>Bifidobacteriales</taxon>
        <taxon>Bifidobacteriaceae</taxon>
        <taxon>Bifidobacterium</taxon>
    </lineage>
</organism>
<feature type="transmembrane region" description="Helical" evidence="1">
    <location>
        <begin position="16"/>
        <end position="36"/>
    </location>
</feature>
<evidence type="ECO:0000313" key="3">
    <source>
        <dbReference type="Proteomes" id="UP000293137"/>
    </source>
</evidence>
<dbReference type="RefSeq" id="WP_059280602.1">
    <property type="nucleotide sequence ID" value="NZ_BNHD01000001.1"/>
</dbReference>
<sequence>MDTPITLLDILQQHQVTTFMAAAIVLVVIIFCAWFFNRRIQKHDALIAKPLCLTADQEKQVSVRHHHKPRKIVFAIPAAFATNETIHAWAEQVAPRLGKDSSHFEVKTTPQRFFRISKHVVTFTKLENIR</sequence>
<reference evidence="2 3" key="1">
    <citation type="journal article" date="2018" name="Sci. Rep.">
        <title>Genomic diversity and distribution of Bifidobacterium longum subsp. longum across the human lifespan.</title>
        <authorList>
            <person name="Odamaki T."/>
            <person name="Bottacini F."/>
            <person name="Kato K."/>
            <person name="Mitsuyama E."/>
            <person name="Yoshida K."/>
            <person name="Horigome A."/>
            <person name="Xiao J.Z."/>
            <person name="van Sinderen D."/>
        </authorList>
    </citation>
    <scope>NUCLEOTIDE SEQUENCE [LARGE SCALE GENOMIC DNA]</scope>
    <source>
        <strain evidence="2 3">MCC10118</strain>
    </source>
</reference>